<evidence type="ECO:0000256" key="4">
    <source>
        <dbReference type="ARBA" id="ARBA00022670"/>
    </source>
</evidence>
<comment type="subcellular location">
    <subcellularLocation>
        <location evidence="1">Cell outer membrane</location>
        <topology evidence="1">Multi-pass membrane protein</topology>
    </subcellularLocation>
</comment>
<name>A0A0L1C865_ECOLX</name>
<sequence length="315" mass="35623">MQTKLLAIMLAAPVVFCSQAASTSDLFSPENINTEINLGTLSGKTKERVYDPEEGGRKVSQLDWKYRNAVILKGAVNWDLHPLLSVGAVGWTTLNSRGGNMVDQDWMDPRTPGRWTDESRHPDTRLNYANEFDFNVKGWLLNESGYRLALMAGYQESRYSFNATGGTYIYSENGGFRNETGALPDKIKVIGYKQHFKMPYIGLTGNYRYDDFEFGGAFKYSGWGRASDNDEHYARQTTFRSKVKNQNYYSVAVNAGYYITPNAKVYIEGVWNRITNKKGNTSLYDRSDNTAEHNNNGAGIENYNFITTAGLKYTF</sequence>
<dbReference type="PIRSF" id="PIRSF001522">
    <property type="entry name" value="Peptidase_A26"/>
    <property type="match status" value="1"/>
</dbReference>
<keyword evidence="8" id="KW-0378">Hydrolase</keyword>
<keyword evidence="10" id="KW-0998">Cell outer membrane</keyword>
<evidence type="ECO:0000256" key="8">
    <source>
        <dbReference type="ARBA" id="ARBA00022801"/>
    </source>
</evidence>
<dbReference type="InterPro" id="IPR020080">
    <property type="entry name" value="OM_adhesin/peptidase_omptin"/>
</dbReference>
<evidence type="ECO:0000256" key="1">
    <source>
        <dbReference type="ARBA" id="ARBA00004571"/>
    </source>
</evidence>
<keyword evidence="4 11" id="KW-0645">Protease</keyword>
<dbReference type="SUPFAM" id="SSF69917">
    <property type="entry name" value="OMPT-like"/>
    <property type="match status" value="1"/>
</dbReference>
<dbReference type="RefSeq" id="WP_050938853.1">
    <property type="nucleotide sequence ID" value="NZ_AP024123.1"/>
</dbReference>
<protein>
    <submittedName>
        <fullName evidence="11">Omptin family outer membrane protease</fullName>
    </submittedName>
</protein>
<evidence type="ECO:0000256" key="9">
    <source>
        <dbReference type="ARBA" id="ARBA00023136"/>
    </source>
</evidence>
<keyword evidence="7" id="KW-0064">Aspartyl protease</keyword>
<gene>
    <name evidence="11" type="ORF">C1Q91_005169</name>
</gene>
<dbReference type="InterPro" id="IPR000036">
    <property type="entry name" value="Peptidase_A26_omptin"/>
</dbReference>
<dbReference type="EMBL" id="AASCJS010000064">
    <property type="protein sequence ID" value="EFA9848629.1"/>
    <property type="molecule type" value="Genomic_DNA"/>
</dbReference>
<dbReference type="GO" id="GO:0004190">
    <property type="term" value="F:aspartic-type endopeptidase activity"/>
    <property type="evidence" value="ECO:0007669"/>
    <property type="project" value="UniProtKB-KW"/>
</dbReference>
<dbReference type="NCBIfam" id="NF008224">
    <property type="entry name" value="PRK10993.1-4"/>
    <property type="match status" value="1"/>
</dbReference>
<evidence type="ECO:0000256" key="2">
    <source>
        <dbReference type="ARBA" id="ARBA00006923"/>
    </source>
</evidence>
<evidence type="ECO:0000256" key="3">
    <source>
        <dbReference type="ARBA" id="ARBA00022452"/>
    </source>
</evidence>
<dbReference type="Gene3D" id="2.40.128.90">
    <property type="entry name" value="OMPT-like"/>
    <property type="match status" value="1"/>
</dbReference>
<evidence type="ECO:0000256" key="7">
    <source>
        <dbReference type="ARBA" id="ARBA00022750"/>
    </source>
</evidence>
<dbReference type="GO" id="GO:0006508">
    <property type="term" value="P:proteolysis"/>
    <property type="evidence" value="ECO:0007669"/>
    <property type="project" value="UniProtKB-KW"/>
</dbReference>
<organism evidence="11 12">
    <name type="scientific">Escherichia coli</name>
    <dbReference type="NCBI Taxonomy" id="562"/>
    <lineage>
        <taxon>Bacteria</taxon>
        <taxon>Pseudomonadati</taxon>
        <taxon>Pseudomonadota</taxon>
        <taxon>Gammaproteobacteria</taxon>
        <taxon>Enterobacterales</taxon>
        <taxon>Enterobacteriaceae</taxon>
        <taxon>Escherichia</taxon>
    </lineage>
</organism>
<dbReference type="AlphaFoldDB" id="A0A0L1C865"/>
<keyword evidence="9" id="KW-0472">Membrane</keyword>
<accession>A0A0L1C865</accession>
<dbReference type="PRINTS" id="PR00482">
    <property type="entry name" value="OMPTIN"/>
</dbReference>
<dbReference type="GO" id="GO:0009279">
    <property type="term" value="C:cell outer membrane"/>
    <property type="evidence" value="ECO:0007669"/>
    <property type="project" value="UniProtKB-SubCell"/>
</dbReference>
<evidence type="ECO:0000256" key="5">
    <source>
        <dbReference type="ARBA" id="ARBA00022692"/>
    </source>
</evidence>
<dbReference type="PROSITE" id="PS00834">
    <property type="entry name" value="OMPTIN_1"/>
    <property type="match status" value="1"/>
</dbReference>
<keyword evidence="6" id="KW-0732">Signal</keyword>
<dbReference type="Proteomes" id="UP000523388">
    <property type="component" value="Unassembled WGS sequence"/>
</dbReference>
<comment type="caution">
    <text evidence="11">The sequence shown here is derived from an EMBL/GenBank/DDBJ whole genome shotgun (WGS) entry which is preliminary data.</text>
</comment>
<evidence type="ECO:0000256" key="10">
    <source>
        <dbReference type="ARBA" id="ARBA00023237"/>
    </source>
</evidence>
<dbReference type="InterPro" id="IPR020079">
    <property type="entry name" value="Peptidase_A26_CS"/>
</dbReference>
<proteinExistence type="inferred from homology"/>
<dbReference type="NCBIfam" id="NF008222">
    <property type="entry name" value="PRK10993.1-1"/>
    <property type="match status" value="1"/>
</dbReference>
<dbReference type="Pfam" id="PF01278">
    <property type="entry name" value="Omptin"/>
    <property type="match status" value="1"/>
</dbReference>
<dbReference type="PROSITE" id="PS00835">
    <property type="entry name" value="OMPTIN_2"/>
    <property type="match status" value="1"/>
</dbReference>
<reference evidence="11 12" key="1">
    <citation type="submission" date="2018-08" db="EMBL/GenBank/DDBJ databases">
        <authorList>
            <consortium name="GenomeTrakr network: Whole genome sequencing for foodborne pathogen traceback"/>
        </authorList>
    </citation>
    <scope>NUCLEOTIDE SEQUENCE [LARGE SCALE GENOMIC DNA]</scope>
    <source>
        <strain evidence="11 12">AZ-TG102963</strain>
    </source>
</reference>
<evidence type="ECO:0000313" key="11">
    <source>
        <dbReference type="EMBL" id="EFA9848629.1"/>
    </source>
</evidence>
<evidence type="ECO:0000313" key="12">
    <source>
        <dbReference type="Proteomes" id="UP000523388"/>
    </source>
</evidence>
<dbReference type="InterPro" id="IPR053724">
    <property type="entry name" value="OMP_A26_sf"/>
</dbReference>
<keyword evidence="3" id="KW-1134">Transmembrane beta strand</keyword>
<evidence type="ECO:0000256" key="6">
    <source>
        <dbReference type="ARBA" id="ARBA00022729"/>
    </source>
</evidence>
<keyword evidence="5" id="KW-0812">Transmembrane</keyword>
<comment type="similarity">
    <text evidence="2">Belongs to the peptidase A26 family.</text>
</comment>